<organism evidence="2 3">
    <name type="scientific">Terfezia boudieri ATCC MYA-4762</name>
    <dbReference type="NCBI Taxonomy" id="1051890"/>
    <lineage>
        <taxon>Eukaryota</taxon>
        <taxon>Fungi</taxon>
        <taxon>Dikarya</taxon>
        <taxon>Ascomycota</taxon>
        <taxon>Pezizomycotina</taxon>
        <taxon>Pezizomycetes</taxon>
        <taxon>Pezizales</taxon>
        <taxon>Pezizaceae</taxon>
        <taxon>Terfezia</taxon>
    </lineage>
</organism>
<keyword evidence="1" id="KW-0472">Membrane</keyword>
<dbReference type="Proteomes" id="UP000267821">
    <property type="component" value="Unassembled WGS sequence"/>
</dbReference>
<keyword evidence="1" id="KW-0812">Transmembrane</keyword>
<gene>
    <name evidence="2" type="ORF">L211DRAFT_88470</name>
</gene>
<evidence type="ECO:0000256" key="1">
    <source>
        <dbReference type="SAM" id="Phobius"/>
    </source>
</evidence>
<keyword evidence="1" id="KW-1133">Transmembrane helix</keyword>
<dbReference type="EMBL" id="ML121537">
    <property type="protein sequence ID" value="RPB25547.1"/>
    <property type="molecule type" value="Genomic_DNA"/>
</dbReference>
<dbReference type="InParanoid" id="A0A3N4LRI7"/>
<evidence type="ECO:0000313" key="2">
    <source>
        <dbReference type="EMBL" id="RPB25547.1"/>
    </source>
</evidence>
<sequence length="179" mass="20207">MVKEKNLGYHTAHLVMFWNFCLFVPMIFPYFSYFFFCFSSFADPLLSLFTATHSGEDRSSSDYTLRMDGALGRGGYFALGEEMSNFLYTLSIDSGNGEVQMILPDLVLFWLFFLSSPLFVCVYSWGYILGDSVLFEITILVIYAPCQSSHCSSCLGLAVLVLHRIYIEALGAFNPTMSI</sequence>
<name>A0A3N4LRI7_9PEZI</name>
<accession>A0A3N4LRI7</accession>
<proteinExistence type="predicted"/>
<protein>
    <submittedName>
        <fullName evidence="2">Uncharacterized protein</fullName>
    </submittedName>
</protein>
<keyword evidence="3" id="KW-1185">Reference proteome</keyword>
<feature type="transmembrane region" description="Helical" evidence="1">
    <location>
        <begin position="107"/>
        <end position="129"/>
    </location>
</feature>
<evidence type="ECO:0000313" key="3">
    <source>
        <dbReference type="Proteomes" id="UP000267821"/>
    </source>
</evidence>
<dbReference type="AlphaFoldDB" id="A0A3N4LRI7"/>
<reference evidence="2 3" key="1">
    <citation type="journal article" date="2018" name="Nat. Ecol. Evol.">
        <title>Pezizomycetes genomes reveal the molecular basis of ectomycorrhizal truffle lifestyle.</title>
        <authorList>
            <person name="Murat C."/>
            <person name="Payen T."/>
            <person name="Noel B."/>
            <person name="Kuo A."/>
            <person name="Morin E."/>
            <person name="Chen J."/>
            <person name="Kohler A."/>
            <person name="Krizsan K."/>
            <person name="Balestrini R."/>
            <person name="Da Silva C."/>
            <person name="Montanini B."/>
            <person name="Hainaut M."/>
            <person name="Levati E."/>
            <person name="Barry K.W."/>
            <person name="Belfiori B."/>
            <person name="Cichocki N."/>
            <person name="Clum A."/>
            <person name="Dockter R.B."/>
            <person name="Fauchery L."/>
            <person name="Guy J."/>
            <person name="Iotti M."/>
            <person name="Le Tacon F."/>
            <person name="Lindquist E.A."/>
            <person name="Lipzen A."/>
            <person name="Malagnac F."/>
            <person name="Mello A."/>
            <person name="Molinier V."/>
            <person name="Miyauchi S."/>
            <person name="Poulain J."/>
            <person name="Riccioni C."/>
            <person name="Rubini A."/>
            <person name="Sitrit Y."/>
            <person name="Splivallo R."/>
            <person name="Traeger S."/>
            <person name="Wang M."/>
            <person name="Zifcakova L."/>
            <person name="Wipf D."/>
            <person name="Zambonelli A."/>
            <person name="Paolocci F."/>
            <person name="Nowrousian M."/>
            <person name="Ottonello S."/>
            <person name="Baldrian P."/>
            <person name="Spatafora J.W."/>
            <person name="Henrissat B."/>
            <person name="Nagy L.G."/>
            <person name="Aury J.M."/>
            <person name="Wincker P."/>
            <person name="Grigoriev I.V."/>
            <person name="Bonfante P."/>
            <person name="Martin F.M."/>
        </authorList>
    </citation>
    <scope>NUCLEOTIDE SEQUENCE [LARGE SCALE GENOMIC DNA]</scope>
    <source>
        <strain evidence="2 3">ATCC MYA-4762</strain>
    </source>
</reference>
<feature type="transmembrane region" description="Helical" evidence="1">
    <location>
        <begin position="12"/>
        <end position="36"/>
    </location>
</feature>